<keyword evidence="2" id="KW-0812">Transmembrane</keyword>
<evidence type="ECO:0000256" key="2">
    <source>
        <dbReference type="SAM" id="Phobius"/>
    </source>
</evidence>
<keyword evidence="4" id="KW-1185">Reference proteome</keyword>
<dbReference type="eggNOG" id="ENOG5032RJ8">
    <property type="taxonomic scope" value="Bacteria"/>
</dbReference>
<feature type="compositionally biased region" description="Basic and acidic residues" evidence="1">
    <location>
        <begin position="96"/>
        <end position="106"/>
    </location>
</feature>
<dbReference type="STRING" id="1279009.ADICEAN_02946"/>
<reference evidence="3 4" key="1">
    <citation type="journal article" date="2013" name="Genome Announc.">
        <title>Draft Genome Sequence of Cesiribacter andamanensis Strain AMV16T, Isolated from a Soil Sample from a Mud Volcano in the Andaman Islands, India.</title>
        <authorList>
            <person name="Shivaji S."/>
            <person name="Ara S."/>
            <person name="Begum Z."/>
            <person name="Srinivas T.N."/>
            <person name="Singh A."/>
            <person name="Kumar Pinnaka A."/>
        </authorList>
    </citation>
    <scope>NUCLEOTIDE SEQUENCE [LARGE SCALE GENOMIC DNA]</scope>
    <source>
        <strain evidence="3 4">AMV16</strain>
    </source>
</reference>
<evidence type="ECO:0000256" key="1">
    <source>
        <dbReference type="SAM" id="MobiDB-lite"/>
    </source>
</evidence>
<sequence length="257" mass="28893">MAEIRVDRKDENRNPIWPWILGALVLIGLIWGVSELLDRDDDDDRMATRTETTDRGLAYENEEERVRNNAVTGYEAQGPVSDYLLFVDRNDDDADLDRTNVSDRPADGTAGTAATTEMGLEHEYTSEGIRKLSAALTALAASSTDADIQQKRTAFQQNADKIQQDPMSLQHANTIRTTFTQAADLMATIKDRSYPDSDADVDEVREAAEAIDVNEQTLEQKDEVREFFRKSGEAIQAMDEQRVRNTNTNNQSMQQNN</sequence>
<proteinExistence type="predicted"/>
<feature type="transmembrane region" description="Helical" evidence="2">
    <location>
        <begin position="16"/>
        <end position="37"/>
    </location>
</feature>
<organism evidence="3 4">
    <name type="scientific">Cesiribacter andamanensis AMV16</name>
    <dbReference type="NCBI Taxonomy" id="1279009"/>
    <lineage>
        <taxon>Bacteria</taxon>
        <taxon>Pseudomonadati</taxon>
        <taxon>Bacteroidota</taxon>
        <taxon>Cytophagia</taxon>
        <taxon>Cytophagales</taxon>
        <taxon>Cesiribacteraceae</taxon>
        <taxon>Cesiribacter</taxon>
    </lineage>
</organism>
<feature type="compositionally biased region" description="Low complexity" evidence="1">
    <location>
        <begin position="107"/>
        <end position="116"/>
    </location>
</feature>
<name>M7MZR6_9BACT</name>
<comment type="caution">
    <text evidence="3">The sequence shown here is derived from an EMBL/GenBank/DDBJ whole genome shotgun (WGS) entry which is preliminary data.</text>
</comment>
<dbReference type="OrthoDB" id="952668at2"/>
<dbReference type="AlphaFoldDB" id="M7MZR6"/>
<dbReference type="Proteomes" id="UP000011910">
    <property type="component" value="Unassembled WGS sequence"/>
</dbReference>
<accession>M7MZR6</accession>
<keyword evidence="2" id="KW-1133">Transmembrane helix</keyword>
<gene>
    <name evidence="3" type="ORF">ADICEAN_02946</name>
</gene>
<dbReference type="RefSeq" id="WP_009196333.1">
    <property type="nucleotide sequence ID" value="NZ_AODQ01000082.1"/>
</dbReference>
<protein>
    <submittedName>
        <fullName evidence="3">Uncharacterized protein</fullName>
    </submittedName>
</protein>
<evidence type="ECO:0000313" key="3">
    <source>
        <dbReference type="EMBL" id="EMR01923.1"/>
    </source>
</evidence>
<dbReference type="EMBL" id="AODQ01000082">
    <property type="protein sequence ID" value="EMR01923.1"/>
    <property type="molecule type" value="Genomic_DNA"/>
</dbReference>
<feature type="region of interest" description="Disordered" evidence="1">
    <location>
        <begin position="95"/>
        <end position="117"/>
    </location>
</feature>
<evidence type="ECO:0000313" key="4">
    <source>
        <dbReference type="Proteomes" id="UP000011910"/>
    </source>
</evidence>
<keyword evidence="2" id="KW-0472">Membrane</keyword>